<comment type="subunit">
    <text evidence="11">This enzyme consists of two polypeptide chains, which are synthesized in precursor form from a single polypeptide.</text>
</comment>
<dbReference type="AlphaFoldDB" id="W0RGZ0"/>
<comment type="catalytic activity">
    <reaction evidence="2 11">
        <text>glutathione + H2O = L-cysteinylglycine + L-glutamate</text>
        <dbReference type="Rhea" id="RHEA:28807"/>
        <dbReference type="ChEBI" id="CHEBI:15377"/>
        <dbReference type="ChEBI" id="CHEBI:29985"/>
        <dbReference type="ChEBI" id="CHEBI:57925"/>
        <dbReference type="ChEBI" id="CHEBI:61694"/>
        <dbReference type="EC" id="3.4.19.13"/>
    </reaction>
</comment>
<sequence>MSSRIRLPRTTRPLLLAGLSVLASCRVSHVTPAASNDAAPTLAARQAATFPTGWRFQPGARAAFAEHAMIASNSQLASDAGREILQRGGNAVDAAVAVGFALAVAYPTAGNIGGGGFMLIRLADGRTAAMDYREMAPAAATHDMYLDAAGNPQRTSTEGPLASGVPGAVAGMAEALAKYGSMSLAQVMAPAIRLASEGYVLDSAGWRSLRGDSAKLARYASASPFFANGRLLSPGTRVVQPDLARTLRRIAERGATEFYTGETADSLVAEMQRGGGIITKQDLAGYKAIWREPLRTTYRGFTVLGMPPVSSGGTTSFEILNQLETFPTLPAFGSAAYAHLIAETERRAFIDRNAKLCDPAFCTVPVAELTSKDYARRLVATIDPARASRTPAGPDMPSSLHTTHYSVVDAHGNAVSTTTTLNLGFGSGVWVRGAGFFMNDEMDDLAAAPGKPNAFGLVQGEQNAVQPGKRPLSSMTPTIVLDSAQRVLLVVGAAGGPTIISGTTEVLLNVIDHRMTLGDAMRAPRLHHQALPDSLAYERGGLTTAAMDSLRAMGHGLQQRGSLVNVNAILRVKGGWEGQHEPRGSGGEAGY</sequence>
<dbReference type="InterPro" id="IPR043138">
    <property type="entry name" value="GGT_lsub"/>
</dbReference>
<dbReference type="Gene3D" id="3.60.20.40">
    <property type="match status" value="1"/>
</dbReference>
<dbReference type="PATRIC" id="fig|861299.3.peg.2888"/>
<dbReference type="PANTHER" id="PTHR43199:SF1">
    <property type="entry name" value="GLUTATHIONE HYDROLASE PROENZYME"/>
    <property type="match status" value="1"/>
</dbReference>
<proteinExistence type="inferred from homology"/>
<evidence type="ECO:0000256" key="1">
    <source>
        <dbReference type="ARBA" id="ARBA00001049"/>
    </source>
</evidence>
<feature type="binding site" evidence="10">
    <location>
        <position position="133"/>
    </location>
    <ligand>
        <name>L-glutamate</name>
        <dbReference type="ChEBI" id="CHEBI:29985"/>
    </ligand>
</feature>
<evidence type="ECO:0000313" key="13">
    <source>
        <dbReference type="EMBL" id="AHG90374.1"/>
    </source>
</evidence>
<evidence type="ECO:0000256" key="12">
    <source>
        <dbReference type="SAM" id="SignalP"/>
    </source>
</evidence>
<evidence type="ECO:0000256" key="7">
    <source>
        <dbReference type="ARBA" id="ARBA00023315"/>
    </source>
</evidence>
<keyword evidence="14" id="KW-1185">Reference proteome</keyword>
<comment type="catalytic activity">
    <reaction evidence="8 11">
        <text>an N-terminal (5-L-glutamyl)-[peptide] + an alpha-amino acid = 5-L-glutamyl amino acid + an N-terminal L-alpha-aminoacyl-[peptide]</text>
        <dbReference type="Rhea" id="RHEA:23904"/>
        <dbReference type="Rhea" id="RHEA-COMP:9780"/>
        <dbReference type="Rhea" id="RHEA-COMP:9795"/>
        <dbReference type="ChEBI" id="CHEBI:77644"/>
        <dbReference type="ChEBI" id="CHEBI:78597"/>
        <dbReference type="ChEBI" id="CHEBI:78599"/>
        <dbReference type="ChEBI" id="CHEBI:78608"/>
        <dbReference type="EC" id="2.3.2.2"/>
    </reaction>
</comment>
<dbReference type="Proteomes" id="UP000019151">
    <property type="component" value="Chromosome"/>
</dbReference>
<evidence type="ECO:0000256" key="11">
    <source>
        <dbReference type="RuleBase" id="RU368036"/>
    </source>
</evidence>
<dbReference type="UniPathway" id="UPA00204"/>
<dbReference type="GO" id="GO:0006751">
    <property type="term" value="P:glutathione catabolic process"/>
    <property type="evidence" value="ECO:0007669"/>
    <property type="project" value="UniProtKB-UniRule"/>
</dbReference>
<keyword evidence="11" id="KW-0317">Glutathione biosynthesis</keyword>
<evidence type="ECO:0000313" key="14">
    <source>
        <dbReference type="Proteomes" id="UP000019151"/>
    </source>
</evidence>
<dbReference type="NCBIfam" id="TIGR00066">
    <property type="entry name" value="g_glut_trans"/>
    <property type="match status" value="1"/>
</dbReference>
<dbReference type="eggNOG" id="COG0405">
    <property type="taxonomic scope" value="Bacteria"/>
</dbReference>
<name>W0RGZ0_9BACT</name>
<comment type="similarity">
    <text evidence="3 11">Belongs to the gamma-glutamyltransferase family.</text>
</comment>
<evidence type="ECO:0000256" key="2">
    <source>
        <dbReference type="ARBA" id="ARBA00001089"/>
    </source>
</evidence>
<gene>
    <name evidence="13" type="ORF">J421_2837</name>
</gene>
<dbReference type="InterPro" id="IPR051792">
    <property type="entry name" value="GGT_bact"/>
</dbReference>
<dbReference type="GO" id="GO:0006750">
    <property type="term" value="P:glutathione biosynthetic process"/>
    <property type="evidence" value="ECO:0007669"/>
    <property type="project" value="UniProtKB-KW"/>
</dbReference>
<keyword evidence="5 11" id="KW-0378">Hydrolase</keyword>
<feature type="signal peptide" evidence="12">
    <location>
        <begin position="1"/>
        <end position="23"/>
    </location>
</feature>
<comment type="catalytic activity">
    <reaction evidence="1 11">
        <text>an S-substituted glutathione + H2O = an S-substituted L-cysteinylglycine + L-glutamate</text>
        <dbReference type="Rhea" id="RHEA:59468"/>
        <dbReference type="ChEBI" id="CHEBI:15377"/>
        <dbReference type="ChEBI" id="CHEBI:29985"/>
        <dbReference type="ChEBI" id="CHEBI:90779"/>
        <dbReference type="ChEBI" id="CHEBI:143103"/>
        <dbReference type="EC" id="3.4.19.13"/>
    </reaction>
</comment>
<dbReference type="GO" id="GO:0103068">
    <property type="term" value="F:leukotriene C4 gamma-glutamyl transferase activity"/>
    <property type="evidence" value="ECO:0007669"/>
    <property type="project" value="UniProtKB-EC"/>
</dbReference>
<keyword evidence="12" id="KW-0732">Signal</keyword>
<dbReference type="OrthoDB" id="5297205at2"/>
<dbReference type="PROSITE" id="PS51257">
    <property type="entry name" value="PROKAR_LIPOPROTEIN"/>
    <property type="match status" value="1"/>
</dbReference>
<reference evidence="13 14" key="1">
    <citation type="journal article" date="2014" name="Genome Announc.">
        <title>Genome Sequence and Methylome of Soil Bacterium Gemmatirosa kalamazoonensis KBS708T, a Member of the Rarely Cultivated Gemmatimonadetes Phylum.</title>
        <authorList>
            <person name="Debruyn J.M."/>
            <person name="Radosevich M."/>
            <person name="Wommack K.E."/>
            <person name="Polson S.W."/>
            <person name="Hauser L.J."/>
            <person name="Fawaz M.N."/>
            <person name="Korlach J."/>
            <person name="Tsai Y.C."/>
        </authorList>
    </citation>
    <scope>NUCLEOTIDE SEQUENCE [LARGE SCALE GENOMIC DNA]</scope>
    <source>
        <strain evidence="13 14">KBS708</strain>
    </source>
</reference>
<dbReference type="InterPro" id="IPR043137">
    <property type="entry name" value="GGT_ssub_C"/>
</dbReference>
<feature type="binding site" evidence="10">
    <location>
        <begin position="473"/>
        <end position="474"/>
    </location>
    <ligand>
        <name>L-glutamate</name>
        <dbReference type="ChEBI" id="CHEBI:29985"/>
    </ligand>
</feature>
<dbReference type="RefSeq" id="WP_025411845.1">
    <property type="nucleotide sequence ID" value="NZ_CP007128.1"/>
</dbReference>
<evidence type="ECO:0000256" key="6">
    <source>
        <dbReference type="ARBA" id="ARBA00023145"/>
    </source>
</evidence>
<dbReference type="KEGG" id="gba:J421_2837"/>
<evidence type="ECO:0000256" key="10">
    <source>
        <dbReference type="PIRSR" id="PIRSR600101-2"/>
    </source>
</evidence>
<dbReference type="InterPro" id="IPR029055">
    <property type="entry name" value="Ntn_hydrolases_N"/>
</dbReference>
<feature type="chain" id="PRO_5004794354" description="Glutathione hydrolase proenzyme" evidence="12">
    <location>
        <begin position="24"/>
        <end position="591"/>
    </location>
</feature>
<dbReference type="EC" id="2.3.2.2" evidence="11"/>
<dbReference type="InterPro" id="IPR055262">
    <property type="entry name" value="GGT_CS"/>
</dbReference>
<dbReference type="Pfam" id="PF01019">
    <property type="entry name" value="G_glu_transpept"/>
    <property type="match status" value="1"/>
</dbReference>
<evidence type="ECO:0000256" key="3">
    <source>
        <dbReference type="ARBA" id="ARBA00009381"/>
    </source>
</evidence>
<dbReference type="PRINTS" id="PR01210">
    <property type="entry name" value="GGTRANSPTASE"/>
</dbReference>
<dbReference type="PANTHER" id="PTHR43199">
    <property type="entry name" value="GLUTATHIONE HYDROLASE"/>
    <property type="match status" value="1"/>
</dbReference>
<dbReference type="SUPFAM" id="SSF56235">
    <property type="entry name" value="N-terminal nucleophile aminohydrolases (Ntn hydrolases)"/>
    <property type="match status" value="1"/>
</dbReference>
<dbReference type="PROSITE" id="PS00462">
    <property type="entry name" value="G_GLU_TRANSPEPTIDASE"/>
    <property type="match status" value="1"/>
</dbReference>
<keyword evidence="7 11" id="KW-0012">Acyltransferase</keyword>
<protein>
    <recommendedName>
        <fullName evidence="11">Glutathione hydrolase proenzyme</fullName>
        <ecNumber evidence="11">2.3.2.2</ecNumber>
        <ecNumber evidence="11">3.4.19.13</ecNumber>
    </recommendedName>
    <component>
        <recommendedName>
            <fullName evidence="11">Glutathione hydrolase large chain</fullName>
        </recommendedName>
    </component>
    <component>
        <recommendedName>
            <fullName evidence="11">Glutathione hydrolase small chain</fullName>
        </recommendedName>
    </component>
</protein>
<accession>W0RGZ0</accession>
<dbReference type="Gene3D" id="1.10.246.130">
    <property type="match status" value="1"/>
</dbReference>
<comment type="PTM">
    <text evidence="11">Cleaved by autocatalysis into a large and a small subunit.</text>
</comment>
<feature type="binding site" evidence="10">
    <location>
        <begin position="420"/>
        <end position="422"/>
    </location>
    <ligand>
        <name>L-glutamate</name>
        <dbReference type="ChEBI" id="CHEBI:29985"/>
    </ligand>
</feature>
<feature type="binding site" evidence="10">
    <location>
        <position position="496"/>
    </location>
    <ligand>
        <name>L-glutamate</name>
        <dbReference type="ChEBI" id="CHEBI:29985"/>
    </ligand>
</feature>
<dbReference type="EC" id="3.4.19.13" evidence="11"/>
<evidence type="ECO:0000256" key="9">
    <source>
        <dbReference type="PIRSR" id="PIRSR600101-1"/>
    </source>
</evidence>
<dbReference type="EMBL" id="CP007128">
    <property type="protein sequence ID" value="AHG90374.1"/>
    <property type="molecule type" value="Genomic_DNA"/>
</dbReference>
<dbReference type="FunCoup" id="W0RGZ0">
    <property type="interactions" value="262"/>
</dbReference>
<feature type="binding site" evidence="10">
    <location>
        <position position="444"/>
    </location>
    <ligand>
        <name>L-glutamate</name>
        <dbReference type="ChEBI" id="CHEBI:29985"/>
    </ligand>
</feature>
<dbReference type="InParanoid" id="W0RGZ0"/>
<dbReference type="InterPro" id="IPR000101">
    <property type="entry name" value="GGT_peptidase"/>
</dbReference>
<keyword evidence="6 11" id="KW-0865">Zymogen</keyword>
<evidence type="ECO:0000256" key="5">
    <source>
        <dbReference type="ARBA" id="ARBA00022801"/>
    </source>
</evidence>
<dbReference type="HOGENOM" id="CLU_014813_0_3_0"/>
<comment type="pathway">
    <text evidence="11">Sulfur metabolism; glutathione metabolism.</text>
</comment>
<dbReference type="GO" id="GO:0036374">
    <property type="term" value="F:glutathione hydrolase activity"/>
    <property type="evidence" value="ECO:0007669"/>
    <property type="project" value="UniProtKB-UniRule"/>
</dbReference>
<organism evidence="13 14">
    <name type="scientific">Gemmatirosa kalamazoonensis</name>
    <dbReference type="NCBI Taxonomy" id="861299"/>
    <lineage>
        <taxon>Bacteria</taxon>
        <taxon>Pseudomonadati</taxon>
        <taxon>Gemmatimonadota</taxon>
        <taxon>Gemmatimonadia</taxon>
        <taxon>Gemmatimonadales</taxon>
        <taxon>Gemmatimonadaceae</taxon>
        <taxon>Gemmatirosa</taxon>
    </lineage>
</organism>
<feature type="active site" description="Nucleophile" evidence="9">
    <location>
        <position position="402"/>
    </location>
</feature>
<evidence type="ECO:0000256" key="8">
    <source>
        <dbReference type="ARBA" id="ARBA00047417"/>
    </source>
</evidence>
<evidence type="ECO:0000256" key="4">
    <source>
        <dbReference type="ARBA" id="ARBA00022679"/>
    </source>
</evidence>
<keyword evidence="4 11" id="KW-0808">Transferase</keyword>
<dbReference type="STRING" id="861299.J421_2837"/>